<dbReference type="Gene3D" id="2.70.98.10">
    <property type="match status" value="1"/>
</dbReference>
<keyword evidence="9" id="KW-1185">Reference proteome</keyword>
<dbReference type="InterPro" id="IPR029486">
    <property type="entry name" value="GH97_N"/>
</dbReference>
<proteinExistence type="predicted"/>
<evidence type="ECO:0000259" key="6">
    <source>
        <dbReference type="Pfam" id="PF14508"/>
    </source>
</evidence>
<accession>A0ABX3NYR9</accession>
<reference evidence="8 9" key="1">
    <citation type="submission" date="2016-04" db="EMBL/GenBank/DDBJ databases">
        <authorList>
            <person name="Chen L."/>
            <person name="Zhuang W."/>
            <person name="Wang G."/>
        </authorList>
    </citation>
    <scope>NUCLEOTIDE SEQUENCE [LARGE SCALE GENOMIC DNA]</scope>
    <source>
        <strain evidence="9">GR20</strain>
    </source>
</reference>
<keyword evidence="3" id="KW-0106">Calcium</keyword>
<dbReference type="InterPro" id="IPR013785">
    <property type="entry name" value="Aldolase_TIM"/>
</dbReference>
<sequence>MIKKFLYLLMPVIIPAALAAQTEVVSPDKQIRIVCNIDTVGDKQVTYEVFYKGKQFLLPSPMGFQFSGGPILQSFFKITGVKKQAHRGSWKPVYGEKEVYPENYNEITIALVEKILPQRQLNIVFRAYDEGIAFRYEFPQQAATKPFTIQREMTGFQFTPGAMVWEEYGHEGLYNKVPAPEIKFNCELPLTVISADSIYAAIAEGGVSNYPKAYVQKGGGRTNNGMISISLRGEAKGAGGYVTNWRMITMGDRPGDLLEKNYLLLNLNKPGVIKETGWIKPGKAMRDNQLSTINSKKLIDYAQVHGINYIILDANWYGPPNGEDSDPSKINVVDGKGKSMPNHPGLDIKEIVAYGKSKGVGIFLYVNRQGLERYMDRIFPLYESWGIKGIKPGFVNVGTQEWQQWTEDLVRKAAQHHLMVDIHDAYRPTGLSRTYPNLITQEGVHGNEQSPDADHNTKLPFVRFTIGAADYTPGYCRSNLKNTWTHRLALPILYYSPGQFLFWNETLGECHERPELALWREVPVTWDDTKVLQGEIGEYAVIARRKGNDWYVGGITNHESRTITINCSFLKPGASYEATIYTDDANAQNVNIAQRKVDASTVLICPLLASGGVAIQIKATSINNNQSR</sequence>
<evidence type="ECO:0000313" key="9">
    <source>
        <dbReference type="Proteomes" id="UP000192277"/>
    </source>
</evidence>
<evidence type="ECO:0000256" key="3">
    <source>
        <dbReference type="ARBA" id="ARBA00022837"/>
    </source>
</evidence>
<keyword evidence="8" id="KW-0378">Hydrolase</keyword>
<feature type="domain" description="Glycosyl-hydrolase 97 C-terminal oligomerisation" evidence="7">
    <location>
        <begin position="525"/>
        <end position="618"/>
    </location>
</feature>
<dbReference type="InterPro" id="IPR052720">
    <property type="entry name" value="Glycosyl_hydrolase_97"/>
</dbReference>
<feature type="domain" description="Glycosyl-hydrolase 97 catalytic" evidence="5">
    <location>
        <begin position="288"/>
        <end position="444"/>
    </location>
</feature>
<dbReference type="Pfam" id="PF14508">
    <property type="entry name" value="GH97_N"/>
    <property type="match status" value="1"/>
</dbReference>
<dbReference type="InterPro" id="IPR014718">
    <property type="entry name" value="GH-type_carb-bd"/>
</dbReference>
<organism evidence="8 9">
    <name type="scientific">Niastella koreensis</name>
    <dbReference type="NCBI Taxonomy" id="354356"/>
    <lineage>
        <taxon>Bacteria</taxon>
        <taxon>Pseudomonadati</taxon>
        <taxon>Bacteroidota</taxon>
        <taxon>Chitinophagia</taxon>
        <taxon>Chitinophagales</taxon>
        <taxon>Chitinophagaceae</taxon>
        <taxon>Niastella</taxon>
    </lineage>
</organism>
<dbReference type="Proteomes" id="UP000192277">
    <property type="component" value="Unassembled WGS sequence"/>
</dbReference>
<dbReference type="InterPro" id="IPR017853">
    <property type="entry name" value="GH"/>
</dbReference>
<dbReference type="Pfam" id="PF14509">
    <property type="entry name" value="GH97_C"/>
    <property type="match status" value="1"/>
</dbReference>
<name>A0ABX3NYR9_9BACT</name>
<protein>
    <submittedName>
        <fullName evidence="8">Glycoside hydrolase family 97</fullName>
    </submittedName>
</protein>
<evidence type="ECO:0000256" key="4">
    <source>
        <dbReference type="SAM" id="SignalP"/>
    </source>
</evidence>
<comment type="subunit">
    <text evidence="2">Monomer.</text>
</comment>
<evidence type="ECO:0000313" key="8">
    <source>
        <dbReference type="EMBL" id="OQP50040.1"/>
    </source>
</evidence>
<gene>
    <name evidence="8" type="ORF">A4D02_26750</name>
</gene>
<dbReference type="InterPro" id="IPR029483">
    <property type="entry name" value="GH97_C"/>
</dbReference>
<dbReference type="InterPro" id="IPR019563">
    <property type="entry name" value="GH97_catalytic"/>
</dbReference>
<dbReference type="RefSeq" id="WP_014219355.1">
    <property type="nucleotide sequence ID" value="NZ_LWBO01000007.1"/>
</dbReference>
<feature type="chain" id="PRO_5045186104" evidence="4">
    <location>
        <begin position="20"/>
        <end position="628"/>
    </location>
</feature>
<feature type="signal peptide" evidence="4">
    <location>
        <begin position="1"/>
        <end position="19"/>
    </location>
</feature>
<comment type="caution">
    <text evidence="8">The sequence shown here is derived from an EMBL/GenBank/DDBJ whole genome shotgun (WGS) entry which is preliminary data.</text>
</comment>
<dbReference type="SUPFAM" id="SSF51445">
    <property type="entry name" value="(Trans)glycosidases"/>
    <property type="match status" value="1"/>
</dbReference>
<evidence type="ECO:0000256" key="2">
    <source>
        <dbReference type="ARBA" id="ARBA00011245"/>
    </source>
</evidence>
<feature type="domain" description="Glycosyl-hydrolase 97 N-terminal" evidence="6">
    <location>
        <begin position="24"/>
        <end position="270"/>
    </location>
</feature>
<dbReference type="Gene3D" id="3.20.20.70">
    <property type="entry name" value="Aldolase class I"/>
    <property type="match status" value="1"/>
</dbReference>
<evidence type="ECO:0000256" key="1">
    <source>
        <dbReference type="ARBA" id="ARBA00001913"/>
    </source>
</evidence>
<evidence type="ECO:0000259" key="5">
    <source>
        <dbReference type="Pfam" id="PF10566"/>
    </source>
</evidence>
<keyword evidence="4" id="KW-0732">Signal</keyword>
<evidence type="ECO:0000259" key="7">
    <source>
        <dbReference type="Pfam" id="PF14509"/>
    </source>
</evidence>
<dbReference type="EMBL" id="LWBO01000007">
    <property type="protein sequence ID" value="OQP50040.1"/>
    <property type="molecule type" value="Genomic_DNA"/>
</dbReference>
<dbReference type="PANTHER" id="PTHR35803">
    <property type="entry name" value="GLUCAN 1,4-ALPHA-GLUCOSIDASE SUSB-RELATED"/>
    <property type="match status" value="1"/>
</dbReference>
<dbReference type="GO" id="GO:0016787">
    <property type="term" value="F:hydrolase activity"/>
    <property type="evidence" value="ECO:0007669"/>
    <property type="project" value="UniProtKB-KW"/>
</dbReference>
<comment type="cofactor">
    <cofactor evidence="1">
        <name>Ca(2+)</name>
        <dbReference type="ChEBI" id="CHEBI:29108"/>
    </cofactor>
</comment>
<dbReference type="Pfam" id="PF10566">
    <property type="entry name" value="Glyco_hydro_97"/>
    <property type="match status" value="1"/>
</dbReference>